<sequence>MFHINVYFLFIHCLLFQPGLDDVVKMCRGRNLFFSNDVNTAILEADLIFISVNTPTKTFGNGKGRAADLKYVEGAARMIANVAKNDKIVVEKSTVPVRAAESISKILIANQKPGVSYQILSNPEFLAEGKVIDANQNLKYIASLKSKFK</sequence>
<dbReference type="GO" id="GO:0051287">
    <property type="term" value="F:NAD binding"/>
    <property type="evidence" value="ECO:0007669"/>
    <property type="project" value="InterPro"/>
</dbReference>
<dbReference type="Pfam" id="PF03721">
    <property type="entry name" value="UDPG_MGDP_dh_N"/>
    <property type="match status" value="1"/>
</dbReference>
<accession>A0AAV8X7B9</accession>
<reference evidence="4" key="1">
    <citation type="journal article" date="2023" name="Insect Mol. Biol.">
        <title>Genome sequencing provides insights into the evolution of gene families encoding plant cell wall-degrading enzymes in longhorned beetles.</title>
        <authorList>
            <person name="Shin N.R."/>
            <person name="Okamura Y."/>
            <person name="Kirsch R."/>
            <person name="Pauchet Y."/>
        </authorList>
    </citation>
    <scope>NUCLEOTIDE SEQUENCE</scope>
    <source>
        <strain evidence="4">RBIC_L_NR</strain>
    </source>
</reference>
<dbReference type="AlphaFoldDB" id="A0AAV8X7B9"/>
<dbReference type="SUPFAM" id="SSF51735">
    <property type="entry name" value="NAD(P)-binding Rossmann-fold domains"/>
    <property type="match status" value="1"/>
</dbReference>
<protein>
    <recommendedName>
        <fullName evidence="3">UDP-glucose/GDP-mannose dehydrogenase N-terminal domain-containing protein</fullName>
    </recommendedName>
</protein>
<evidence type="ECO:0000259" key="3">
    <source>
        <dbReference type="Pfam" id="PF03721"/>
    </source>
</evidence>
<dbReference type="InterPro" id="IPR001732">
    <property type="entry name" value="UDP-Glc/GDP-Man_DH_N"/>
</dbReference>
<dbReference type="PANTHER" id="PTHR11374:SF3">
    <property type="entry name" value="UDP-GLUCOSE 6-DEHYDROGENASE"/>
    <property type="match status" value="1"/>
</dbReference>
<evidence type="ECO:0000313" key="4">
    <source>
        <dbReference type="EMBL" id="KAJ8934702.1"/>
    </source>
</evidence>
<gene>
    <name evidence="4" type="ORF">NQ314_013224</name>
</gene>
<dbReference type="InterPro" id="IPR028356">
    <property type="entry name" value="UDPglc_DH_euk"/>
</dbReference>
<dbReference type="GO" id="GO:0006024">
    <property type="term" value="P:glycosaminoglycan biosynthetic process"/>
    <property type="evidence" value="ECO:0007669"/>
    <property type="project" value="TreeGrafter"/>
</dbReference>
<comment type="catalytic activity">
    <reaction evidence="1">
        <text>UDP-alpha-D-glucose + 2 NAD(+) + H2O = UDP-alpha-D-glucuronate + 2 NADH + 3 H(+)</text>
        <dbReference type="Rhea" id="RHEA:23596"/>
        <dbReference type="ChEBI" id="CHEBI:15377"/>
        <dbReference type="ChEBI" id="CHEBI:15378"/>
        <dbReference type="ChEBI" id="CHEBI:57540"/>
        <dbReference type="ChEBI" id="CHEBI:57945"/>
        <dbReference type="ChEBI" id="CHEBI:58052"/>
        <dbReference type="ChEBI" id="CHEBI:58885"/>
        <dbReference type="EC" id="1.1.1.22"/>
    </reaction>
</comment>
<dbReference type="PANTHER" id="PTHR11374">
    <property type="entry name" value="UDP-GLUCOSE DEHYDROGENASE/UDP-MANNAC DEHYDROGENASE"/>
    <property type="match status" value="1"/>
</dbReference>
<comment type="caution">
    <text evidence="4">The sequence shown here is derived from an EMBL/GenBank/DDBJ whole genome shotgun (WGS) entry which is preliminary data.</text>
</comment>
<evidence type="ECO:0000256" key="1">
    <source>
        <dbReference type="ARBA" id="ARBA00047473"/>
    </source>
</evidence>
<feature type="signal peptide" evidence="2">
    <location>
        <begin position="1"/>
        <end position="21"/>
    </location>
</feature>
<keyword evidence="2" id="KW-0732">Signal</keyword>
<dbReference type="EMBL" id="JANEYF010003683">
    <property type="protein sequence ID" value="KAJ8934702.1"/>
    <property type="molecule type" value="Genomic_DNA"/>
</dbReference>
<evidence type="ECO:0000313" key="5">
    <source>
        <dbReference type="Proteomes" id="UP001162156"/>
    </source>
</evidence>
<name>A0AAV8X7B9_9CUCU</name>
<dbReference type="GO" id="GO:0003979">
    <property type="term" value="F:UDP-glucose 6-dehydrogenase activity"/>
    <property type="evidence" value="ECO:0007669"/>
    <property type="project" value="UniProtKB-EC"/>
</dbReference>
<evidence type="ECO:0000256" key="2">
    <source>
        <dbReference type="SAM" id="SignalP"/>
    </source>
</evidence>
<dbReference type="Gene3D" id="3.40.50.720">
    <property type="entry name" value="NAD(P)-binding Rossmann-like Domain"/>
    <property type="match status" value="1"/>
</dbReference>
<dbReference type="InterPro" id="IPR036291">
    <property type="entry name" value="NAD(P)-bd_dom_sf"/>
</dbReference>
<feature type="domain" description="UDP-glucose/GDP-mannose dehydrogenase N-terminal" evidence="3">
    <location>
        <begin position="14"/>
        <end position="134"/>
    </location>
</feature>
<proteinExistence type="predicted"/>
<keyword evidence="5" id="KW-1185">Reference proteome</keyword>
<feature type="chain" id="PRO_5043978752" description="UDP-glucose/GDP-mannose dehydrogenase N-terminal domain-containing protein" evidence="2">
    <location>
        <begin position="22"/>
        <end position="149"/>
    </location>
</feature>
<organism evidence="4 5">
    <name type="scientific">Rhamnusium bicolor</name>
    <dbReference type="NCBI Taxonomy" id="1586634"/>
    <lineage>
        <taxon>Eukaryota</taxon>
        <taxon>Metazoa</taxon>
        <taxon>Ecdysozoa</taxon>
        <taxon>Arthropoda</taxon>
        <taxon>Hexapoda</taxon>
        <taxon>Insecta</taxon>
        <taxon>Pterygota</taxon>
        <taxon>Neoptera</taxon>
        <taxon>Endopterygota</taxon>
        <taxon>Coleoptera</taxon>
        <taxon>Polyphaga</taxon>
        <taxon>Cucujiformia</taxon>
        <taxon>Chrysomeloidea</taxon>
        <taxon>Cerambycidae</taxon>
        <taxon>Lepturinae</taxon>
        <taxon>Rhagiini</taxon>
        <taxon>Rhamnusium</taxon>
    </lineage>
</organism>
<dbReference type="Proteomes" id="UP001162156">
    <property type="component" value="Unassembled WGS sequence"/>
</dbReference>
<dbReference type="GO" id="GO:0005634">
    <property type="term" value="C:nucleus"/>
    <property type="evidence" value="ECO:0007669"/>
    <property type="project" value="TreeGrafter"/>
</dbReference>